<sequence length="268" mass="29800">MAKTNTPATTKKVSIATFLNAPRTANFLTETLKERKTEFVSNLIAMCDQDAKLAACDPADLMKCAMNATSLNLPLNKNLGYAYIIPYKDVPSFQIGYKGLIQLAIRTGAYKYINAVEIREDELERNKITGELKFLGDHPDNDVVGYVAYLELLNGFKASLYMSEDQIEAHALRFSKMYQSDKQYKTKKSKWSDPDARPKMSLKTVLKGLLGTYGLMTTDMQTAFESDNEHAEQTSGARFEEAEVIPQNEPAEPGNGANNGKVVDLSNL</sequence>
<reference evidence="2" key="1">
    <citation type="journal article" date="2018" name="Int. J. Syst. Evol. Microbiol.">
        <title>Carboxylicivirga sediminis sp. nov., isolated from coastal sediment.</title>
        <authorList>
            <person name="Wang F.Q."/>
            <person name="Ren L.H."/>
            <person name="Zou R.J."/>
            <person name="Sun Y.Z."/>
            <person name="Liu X.J."/>
            <person name="Jiang F."/>
            <person name="Liu L.J."/>
        </authorList>
    </citation>
    <scope>NUCLEOTIDE SEQUENCE</scope>
    <source>
        <strain evidence="2">JR1</strain>
    </source>
</reference>
<dbReference type="InterPro" id="IPR004590">
    <property type="entry name" value="ssDNA_annealing_RecT"/>
</dbReference>
<name>A0A941IWR5_9BACT</name>
<dbReference type="InterPro" id="IPR018330">
    <property type="entry name" value="RecT_fam"/>
</dbReference>
<dbReference type="RefSeq" id="WP_212189346.1">
    <property type="nucleotide sequence ID" value="NZ_JAGTAR010000009.1"/>
</dbReference>
<protein>
    <submittedName>
        <fullName evidence="2">Recombinase RecT</fullName>
    </submittedName>
</protein>
<proteinExistence type="predicted"/>
<dbReference type="NCBIfam" id="TIGR00616">
    <property type="entry name" value="rect"/>
    <property type="match status" value="1"/>
</dbReference>
<organism evidence="2 3">
    <name type="scientific">Carboxylicivirga sediminis</name>
    <dbReference type="NCBI Taxonomy" id="2006564"/>
    <lineage>
        <taxon>Bacteria</taxon>
        <taxon>Pseudomonadati</taxon>
        <taxon>Bacteroidota</taxon>
        <taxon>Bacteroidia</taxon>
        <taxon>Marinilabiliales</taxon>
        <taxon>Marinilabiliaceae</taxon>
        <taxon>Carboxylicivirga</taxon>
    </lineage>
</organism>
<evidence type="ECO:0000313" key="2">
    <source>
        <dbReference type="EMBL" id="MBR8535440.1"/>
    </source>
</evidence>
<reference evidence="2" key="2">
    <citation type="submission" date="2021-04" db="EMBL/GenBank/DDBJ databases">
        <authorList>
            <person name="Zhang T."/>
            <person name="Zhang Y."/>
            <person name="Lu D."/>
            <person name="Zuo D."/>
            <person name="Du Z."/>
        </authorList>
    </citation>
    <scope>NUCLEOTIDE SEQUENCE</scope>
    <source>
        <strain evidence="2">JR1</strain>
    </source>
</reference>
<dbReference type="AlphaFoldDB" id="A0A941IWR5"/>
<evidence type="ECO:0000256" key="1">
    <source>
        <dbReference type="SAM" id="MobiDB-lite"/>
    </source>
</evidence>
<dbReference type="GO" id="GO:0006259">
    <property type="term" value="P:DNA metabolic process"/>
    <property type="evidence" value="ECO:0007669"/>
    <property type="project" value="InterPro"/>
</dbReference>
<gene>
    <name evidence="2" type="ORF">KDU71_07705</name>
</gene>
<accession>A0A941IWR5</accession>
<dbReference type="Pfam" id="PF03837">
    <property type="entry name" value="RecT"/>
    <property type="match status" value="1"/>
</dbReference>
<dbReference type="Proteomes" id="UP000679220">
    <property type="component" value="Unassembled WGS sequence"/>
</dbReference>
<feature type="region of interest" description="Disordered" evidence="1">
    <location>
        <begin position="246"/>
        <end position="268"/>
    </location>
</feature>
<comment type="caution">
    <text evidence="2">The sequence shown here is derived from an EMBL/GenBank/DDBJ whole genome shotgun (WGS) entry which is preliminary data.</text>
</comment>
<dbReference type="GO" id="GO:0003677">
    <property type="term" value="F:DNA binding"/>
    <property type="evidence" value="ECO:0007669"/>
    <property type="project" value="InterPro"/>
</dbReference>
<dbReference type="EMBL" id="JAGTAR010000009">
    <property type="protein sequence ID" value="MBR8535440.1"/>
    <property type="molecule type" value="Genomic_DNA"/>
</dbReference>
<evidence type="ECO:0000313" key="3">
    <source>
        <dbReference type="Proteomes" id="UP000679220"/>
    </source>
</evidence>
<keyword evidence="3" id="KW-1185">Reference proteome</keyword>